<dbReference type="PANTHER" id="PTHR11662">
    <property type="entry name" value="SOLUTE CARRIER FAMILY 17"/>
    <property type="match status" value="1"/>
</dbReference>
<dbReference type="Proteomes" id="UP000199048">
    <property type="component" value="Unassembled WGS sequence"/>
</dbReference>
<feature type="transmembrane region" description="Helical" evidence="5">
    <location>
        <begin position="44"/>
        <end position="65"/>
    </location>
</feature>
<dbReference type="CDD" id="cd17319">
    <property type="entry name" value="MFS_ExuT_GudP_like"/>
    <property type="match status" value="1"/>
</dbReference>
<evidence type="ECO:0000256" key="1">
    <source>
        <dbReference type="ARBA" id="ARBA00004141"/>
    </source>
</evidence>
<dbReference type="InterPro" id="IPR050382">
    <property type="entry name" value="MFS_Na/Anion_cotransporter"/>
</dbReference>
<feature type="transmembrane region" description="Helical" evidence="5">
    <location>
        <begin position="258"/>
        <end position="280"/>
    </location>
</feature>
<feature type="transmembrane region" description="Helical" evidence="5">
    <location>
        <begin position="77"/>
        <end position="99"/>
    </location>
</feature>
<dbReference type="InterPro" id="IPR020846">
    <property type="entry name" value="MFS_dom"/>
</dbReference>
<evidence type="ECO:0000313" key="8">
    <source>
        <dbReference type="Proteomes" id="UP000199048"/>
    </source>
</evidence>
<keyword evidence="8" id="KW-1185">Reference proteome</keyword>
<gene>
    <name evidence="7" type="ORF">SAMN05192568_103446</name>
</gene>
<proteinExistence type="predicted"/>
<reference evidence="8" key="1">
    <citation type="submission" date="2016-10" db="EMBL/GenBank/DDBJ databases">
        <authorList>
            <person name="Varghese N."/>
            <person name="Submissions S."/>
        </authorList>
    </citation>
    <scope>NUCLEOTIDE SEQUENCE [LARGE SCALE GENOMIC DNA]</scope>
    <source>
        <strain evidence="8">BL36</strain>
    </source>
</reference>
<dbReference type="PROSITE" id="PS50850">
    <property type="entry name" value="MFS"/>
    <property type="match status" value="1"/>
</dbReference>
<feature type="transmembrane region" description="Helical" evidence="5">
    <location>
        <begin position="324"/>
        <end position="347"/>
    </location>
</feature>
<name>A0A1I4RAY2_9HYPH</name>
<dbReference type="EMBL" id="FOTK01000034">
    <property type="protein sequence ID" value="SFM49355.1"/>
    <property type="molecule type" value="Genomic_DNA"/>
</dbReference>
<evidence type="ECO:0000259" key="6">
    <source>
        <dbReference type="PROSITE" id="PS50850"/>
    </source>
</evidence>
<dbReference type="RefSeq" id="WP_167367818.1">
    <property type="nucleotide sequence ID" value="NZ_FOTK01000034.1"/>
</dbReference>
<comment type="subcellular location">
    <subcellularLocation>
        <location evidence="1">Membrane</location>
        <topology evidence="1">Multi-pass membrane protein</topology>
    </subcellularLocation>
</comment>
<feature type="domain" description="Major facilitator superfamily (MFS) profile" evidence="6">
    <location>
        <begin position="8"/>
        <end position="414"/>
    </location>
</feature>
<feature type="transmembrane region" description="Helical" evidence="5">
    <location>
        <begin position="390"/>
        <end position="409"/>
    </location>
</feature>
<evidence type="ECO:0000256" key="3">
    <source>
        <dbReference type="ARBA" id="ARBA00022989"/>
    </source>
</evidence>
<dbReference type="STRING" id="582667.SAMN05192568_103446"/>
<evidence type="ECO:0000256" key="2">
    <source>
        <dbReference type="ARBA" id="ARBA00022692"/>
    </source>
</evidence>
<feature type="transmembrane region" description="Helical" evidence="5">
    <location>
        <begin position="301"/>
        <end position="318"/>
    </location>
</feature>
<accession>A0A1I4RAY2</accession>
<evidence type="ECO:0000256" key="5">
    <source>
        <dbReference type="SAM" id="Phobius"/>
    </source>
</evidence>
<dbReference type="InterPro" id="IPR011701">
    <property type="entry name" value="MFS"/>
</dbReference>
<feature type="transmembrane region" description="Helical" evidence="5">
    <location>
        <begin position="226"/>
        <end position="246"/>
    </location>
</feature>
<feature type="transmembrane region" description="Helical" evidence="5">
    <location>
        <begin position="162"/>
        <end position="181"/>
    </location>
</feature>
<evidence type="ECO:0000256" key="4">
    <source>
        <dbReference type="ARBA" id="ARBA00023136"/>
    </source>
</evidence>
<protein>
    <submittedName>
        <fullName evidence="7">MFS transporter, ACS family, glucarate transporter</fullName>
    </submittedName>
</protein>
<dbReference type="InterPro" id="IPR036259">
    <property type="entry name" value="MFS_trans_sf"/>
</dbReference>
<keyword evidence="2 5" id="KW-0812">Transmembrane</keyword>
<evidence type="ECO:0000313" key="7">
    <source>
        <dbReference type="EMBL" id="SFM49355.1"/>
    </source>
</evidence>
<dbReference type="Gene3D" id="1.20.1250.20">
    <property type="entry name" value="MFS general substrate transporter like domains"/>
    <property type="match status" value="2"/>
</dbReference>
<sequence length="430" mass="45190">MGKRRYLLYIGIFLLVVFNYVDRVALSVAAPAIAAEYNLSPVQVGYLFSAYLWTYVVCLIPCGFLTDRYGAKVVNGVGVLVWSGATILTGLASGFVSLLGSRMLMGAAEASTYPAGGRVLRDWAPRSEFGLAATMLNSGGYAGPAFGTLLLGWVVSVHGWRWGFYTAGLLGLVWLVGWLVWYRVPETATFVGEDERAFILRERDSGAKSGGSADGFGVLLRSRSMIAVAVTQGCAVYTQIVFLTWLPSYLANVKHMSIVKSGLFTAFPYFAATVFAWVLAHLSDRALAAEGGSSTGRRRRIVVVSMLSAAVILAAPFVDSTPMILGLITISLTGLATGISLNIALAADLLRSPASAGKAMAIQITGGNMFGLIAPIATGYIIAATGSYDLAFVAGGVLLVTGAVITLTLTHAPIGGDLPAPAVVPALRRA</sequence>
<keyword evidence="4 5" id="KW-0472">Membrane</keyword>
<dbReference type="Pfam" id="PF07690">
    <property type="entry name" value="MFS_1"/>
    <property type="match status" value="2"/>
</dbReference>
<dbReference type="PANTHER" id="PTHR11662:SF399">
    <property type="entry name" value="FI19708P1-RELATED"/>
    <property type="match status" value="1"/>
</dbReference>
<feature type="transmembrane region" description="Helical" evidence="5">
    <location>
        <begin position="359"/>
        <end position="384"/>
    </location>
</feature>
<dbReference type="GO" id="GO:0016020">
    <property type="term" value="C:membrane"/>
    <property type="evidence" value="ECO:0007669"/>
    <property type="project" value="UniProtKB-SubCell"/>
</dbReference>
<keyword evidence="3 5" id="KW-1133">Transmembrane helix</keyword>
<dbReference type="AlphaFoldDB" id="A0A1I4RAY2"/>
<dbReference type="GO" id="GO:0022857">
    <property type="term" value="F:transmembrane transporter activity"/>
    <property type="evidence" value="ECO:0007669"/>
    <property type="project" value="InterPro"/>
</dbReference>
<dbReference type="SUPFAM" id="SSF103473">
    <property type="entry name" value="MFS general substrate transporter"/>
    <property type="match status" value="1"/>
</dbReference>
<organism evidence="7 8">
    <name type="scientific">Methylobacterium pseudosasicola</name>
    <dbReference type="NCBI Taxonomy" id="582667"/>
    <lineage>
        <taxon>Bacteria</taxon>
        <taxon>Pseudomonadati</taxon>
        <taxon>Pseudomonadota</taxon>
        <taxon>Alphaproteobacteria</taxon>
        <taxon>Hyphomicrobiales</taxon>
        <taxon>Methylobacteriaceae</taxon>
        <taxon>Methylobacterium</taxon>
    </lineage>
</organism>